<dbReference type="PANTHER" id="PTHR23315">
    <property type="entry name" value="U BOX DOMAIN-CONTAINING"/>
    <property type="match status" value="1"/>
</dbReference>
<organism evidence="3 4">
    <name type="scientific">Raphidocelis subcapitata</name>
    <dbReference type="NCBI Taxonomy" id="307507"/>
    <lineage>
        <taxon>Eukaryota</taxon>
        <taxon>Viridiplantae</taxon>
        <taxon>Chlorophyta</taxon>
        <taxon>core chlorophytes</taxon>
        <taxon>Chlorophyceae</taxon>
        <taxon>CS clade</taxon>
        <taxon>Sphaeropleales</taxon>
        <taxon>Selenastraceae</taxon>
        <taxon>Raphidocelis</taxon>
    </lineage>
</organism>
<dbReference type="InterPro" id="IPR000225">
    <property type="entry name" value="Armadillo"/>
</dbReference>
<evidence type="ECO:0000256" key="1">
    <source>
        <dbReference type="ARBA" id="ARBA00022786"/>
    </source>
</evidence>
<keyword evidence="1" id="KW-0833">Ubl conjugation pathway</keyword>
<feature type="compositionally biased region" description="Low complexity" evidence="2">
    <location>
        <begin position="1"/>
        <end position="24"/>
    </location>
</feature>
<evidence type="ECO:0000313" key="4">
    <source>
        <dbReference type="Proteomes" id="UP000247498"/>
    </source>
</evidence>
<feature type="region of interest" description="Disordered" evidence="2">
    <location>
        <begin position="1"/>
        <end position="57"/>
    </location>
</feature>
<evidence type="ECO:0008006" key="5">
    <source>
        <dbReference type="Google" id="ProtNLM"/>
    </source>
</evidence>
<comment type="caution">
    <text evidence="3">The sequence shown here is derived from an EMBL/GenBank/DDBJ whole genome shotgun (WGS) entry which is preliminary data.</text>
</comment>
<feature type="region of interest" description="Disordered" evidence="2">
    <location>
        <begin position="262"/>
        <end position="284"/>
    </location>
</feature>
<dbReference type="OrthoDB" id="7537227at2759"/>
<proteinExistence type="predicted"/>
<dbReference type="Gene3D" id="1.25.10.10">
    <property type="entry name" value="Leucine-rich Repeat Variant"/>
    <property type="match status" value="3"/>
</dbReference>
<dbReference type="AlphaFoldDB" id="A0A2V0P819"/>
<feature type="compositionally biased region" description="Polar residues" evidence="2">
    <location>
        <begin position="44"/>
        <end position="53"/>
    </location>
</feature>
<dbReference type="PANTHER" id="PTHR23315:SF7">
    <property type="entry name" value="U-BOX DOMAIN-CONTAINING PROTEIN 4"/>
    <property type="match status" value="1"/>
</dbReference>
<dbReference type="InterPro" id="IPR011989">
    <property type="entry name" value="ARM-like"/>
</dbReference>
<protein>
    <recommendedName>
        <fullName evidence="5">Armadillo repeat-containing protein 8</fullName>
    </recommendedName>
</protein>
<evidence type="ECO:0000313" key="3">
    <source>
        <dbReference type="EMBL" id="GBF96011.1"/>
    </source>
</evidence>
<accession>A0A2V0P819</accession>
<dbReference type="SMART" id="SM00185">
    <property type="entry name" value="ARM"/>
    <property type="match status" value="10"/>
</dbReference>
<dbReference type="InterPro" id="IPR016024">
    <property type="entry name" value="ARM-type_fold"/>
</dbReference>
<dbReference type="Proteomes" id="UP000247498">
    <property type="component" value="Unassembled WGS sequence"/>
</dbReference>
<evidence type="ECO:0000256" key="2">
    <source>
        <dbReference type="SAM" id="MobiDB-lite"/>
    </source>
</evidence>
<reference evidence="3 4" key="1">
    <citation type="journal article" date="2018" name="Sci. Rep.">
        <title>Raphidocelis subcapitata (=Pseudokirchneriella subcapitata) provides an insight into genome evolution and environmental adaptations in the Sphaeropleales.</title>
        <authorList>
            <person name="Suzuki S."/>
            <person name="Yamaguchi H."/>
            <person name="Nakajima N."/>
            <person name="Kawachi M."/>
        </authorList>
    </citation>
    <scope>NUCLEOTIDE SEQUENCE [LARGE SCALE GENOMIC DNA]</scope>
    <source>
        <strain evidence="3 4">NIES-35</strain>
    </source>
</reference>
<name>A0A2V0P819_9CHLO</name>
<dbReference type="InParanoid" id="A0A2V0P819"/>
<keyword evidence="4" id="KW-1185">Reference proteome</keyword>
<dbReference type="SUPFAM" id="SSF48371">
    <property type="entry name" value="ARM repeat"/>
    <property type="match status" value="2"/>
</dbReference>
<sequence length="718" mass="69047">MMLAKRAIPRRPAAAAPQPSAAPRSGLQQRFGGSARSPRPPSPQALQGGSSEPTWRRDAANLMAAAPLSAAAHAAAGCGSSSDERAIAAQAVAPLATLPDTVRRLRQDPDAAVRAAAARALATAVEAGGDAARVEAVSLGALPPLIALLASPDVPAAERASAAAALAAIVDGGPDAVSSRSNPQRDAAVAAGAVGPLVAALSAAASAGGGAGAAALELGREAARAAANITSGFGAPLDAVIAAGAVGPLVAVLRRAAHQAAPGAAAGEPAGQHDTRDNGRGGGDAAACAWDAGRAAAEALANLADHGGSDETRRAIAAAGALAPLVDLLAAGLPDDASAGAAGGAAADRAGSHGRRARGSAAACAAAAATLAGLARCRALAGQLLAAGAVDALVKLVALTNRSPPADGSDGSAPDDALGSALEGLLRLSEDGGADAEAARAAVVRAGGLPALAAVAAHAAADPGDRGAGANALWAVWVFGELCKSPALHAEVAGAGVVDALLSLLESPDEPADPEAPQEAALLLSSFLAGSGNGSGNGSSAAAAAPELLRAAVEAQLPPLLARLSPAGRPERVQAALSALCWLTAVSRPLQLALLRNGAAPRLVELVEACGTAPDEAGVAASVLADLCAGGEEGRDAVVGANGVPALVAMLPRDQDGWACAALARIVSGEGAGAARRRAAAVEAGAVEGLQAALLRGRLPPAAAGAAEAAVRELRGAT</sequence>
<dbReference type="EMBL" id="BDRX01000073">
    <property type="protein sequence ID" value="GBF96011.1"/>
    <property type="molecule type" value="Genomic_DNA"/>
</dbReference>
<gene>
    <name evidence="3" type="ORF">Rsub_08826</name>
</gene>